<proteinExistence type="predicted"/>
<dbReference type="HOGENOM" id="CLU_2079438_0_0_2"/>
<sequence length="117" mass="13426">MLLTVSELCIKRPEKNPKNAELELNTDWSIDYNKKEDGFEYKCKLKTDGAFPFKISVKGMILDNDFNEVPEEVSLKILNNVVDIIPNLLNLSKEKEIKIKMDIPLNIKDEVSQKIAS</sequence>
<dbReference type="Proteomes" id="UP000009296">
    <property type="component" value="Chromosome"/>
</dbReference>
<dbReference type="OrthoDB" id="76644at2157"/>
<dbReference type="KEGG" id="mok:Metok_0155"/>
<organism evidence="1 2">
    <name type="scientific">Methanothermococcus okinawensis (strain DSM 14208 / JCM 11175 / IH1)</name>
    <dbReference type="NCBI Taxonomy" id="647113"/>
    <lineage>
        <taxon>Archaea</taxon>
        <taxon>Methanobacteriati</taxon>
        <taxon>Methanobacteriota</taxon>
        <taxon>Methanomada group</taxon>
        <taxon>Methanococci</taxon>
        <taxon>Methanococcales</taxon>
        <taxon>Methanococcaceae</taxon>
        <taxon>Methanothermococcus</taxon>
    </lineage>
</organism>
<dbReference type="GeneID" id="10772272"/>
<dbReference type="RefSeq" id="WP_013866335.1">
    <property type="nucleotide sequence ID" value="NC_015636.1"/>
</dbReference>
<gene>
    <name evidence="1" type="ordered locus">Metok_0155</name>
</gene>
<accession>F8AN90</accession>
<keyword evidence="2" id="KW-1185">Reference proteome</keyword>
<dbReference type="EMBL" id="CP002792">
    <property type="protein sequence ID" value="AEH06149.1"/>
    <property type="molecule type" value="Genomic_DNA"/>
</dbReference>
<evidence type="ECO:0000313" key="2">
    <source>
        <dbReference type="Proteomes" id="UP000009296"/>
    </source>
</evidence>
<evidence type="ECO:0000313" key="1">
    <source>
        <dbReference type="EMBL" id="AEH06149.1"/>
    </source>
</evidence>
<dbReference type="AlphaFoldDB" id="F8AN90"/>
<name>F8AN90_METOI</name>
<dbReference type="eggNOG" id="arCOG08279">
    <property type="taxonomic scope" value="Archaea"/>
</dbReference>
<reference evidence="1" key="1">
    <citation type="submission" date="2011-05" db="EMBL/GenBank/DDBJ databases">
        <title>Complete sequence of chromosome of Methanothermococcus okinawensis IH1.</title>
        <authorList>
            <consortium name="US DOE Joint Genome Institute"/>
            <person name="Lucas S."/>
            <person name="Han J."/>
            <person name="Lapidus A."/>
            <person name="Cheng J.-F."/>
            <person name="Goodwin L."/>
            <person name="Pitluck S."/>
            <person name="Peters L."/>
            <person name="Mikhailova N."/>
            <person name="Held B."/>
            <person name="Han C."/>
            <person name="Tapia R."/>
            <person name="Land M."/>
            <person name="Hauser L."/>
            <person name="Kyrpides N."/>
            <person name="Ivanova N."/>
            <person name="Pagani I."/>
            <person name="Sieprawska-Lupa M."/>
            <person name="Takai K."/>
            <person name="Miyazaki J."/>
            <person name="Whitman W."/>
            <person name="Woyke T."/>
        </authorList>
    </citation>
    <scope>NUCLEOTIDE SEQUENCE [LARGE SCALE GENOMIC DNA]</scope>
    <source>
        <strain evidence="1">IH1</strain>
    </source>
</reference>
<protein>
    <submittedName>
        <fullName evidence="1">FlpE-related protein</fullName>
    </submittedName>
</protein>